<reference evidence="2 3" key="1">
    <citation type="submission" date="2024-12" db="EMBL/GenBank/DDBJ databases">
        <title>The unique morphological basis and parallel evolutionary history of personate flowers in Penstemon.</title>
        <authorList>
            <person name="Depatie T.H."/>
            <person name="Wessinger C.A."/>
        </authorList>
    </citation>
    <scope>NUCLEOTIDE SEQUENCE [LARGE SCALE GENOMIC DNA]</scope>
    <source>
        <strain evidence="2">WTNN_2</strain>
        <tissue evidence="2">Leaf</tissue>
    </source>
</reference>
<feature type="region of interest" description="Disordered" evidence="1">
    <location>
        <begin position="282"/>
        <end position="308"/>
    </location>
</feature>
<comment type="caution">
    <text evidence="2">The sequence shown here is derived from an EMBL/GenBank/DDBJ whole genome shotgun (WGS) entry which is preliminary data.</text>
</comment>
<feature type="compositionally biased region" description="Basic and acidic residues" evidence="1">
    <location>
        <begin position="513"/>
        <end position="524"/>
    </location>
</feature>
<dbReference type="Proteomes" id="UP001634393">
    <property type="component" value="Unassembled WGS sequence"/>
</dbReference>
<feature type="compositionally biased region" description="Polar residues" evidence="1">
    <location>
        <begin position="499"/>
        <end position="509"/>
    </location>
</feature>
<protein>
    <submittedName>
        <fullName evidence="2">Uncharacterized protein</fullName>
    </submittedName>
</protein>
<keyword evidence="3" id="KW-1185">Reference proteome</keyword>
<evidence type="ECO:0000256" key="1">
    <source>
        <dbReference type="SAM" id="MobiDB-lite"/>
    </source>
</evidence>
<name>A0ABD3U5C0_9LAMI</name>
<dbReference type="EMBL" id="JBJXBP010000002">
    <property type="protein sequence ID" value="KAL3844607.1"/>
    <property type="molecule type" value="Genomic_DNA"/>
</dbReference>
<gene>
    <name evidence="2" type="ORF">ACJIZ3_002010</name>
</gene>
<evidence type="ECO:0000313" key="3">
    <source>
        <dbReference type="Proteomes" id="UP001634393"/>
    </source>
</evidence>
<organism evidence="2 3">
    <name type="scientific">Penstemon smallii</name>
    <dbReference type="NCBI Taxonomy" id="265156"/>
    <lineage>
        <taxon>Eukaryota</taxon>
        <taxon>Viridiplantae</taxon>
        <taxon>Streptophyta</taxon>
        <taxon>Embryophyta</taxon>
        <taxon>Tracheophyta</taxon>
        <taxon>Spermatophyta</taxon>
        <taxon>Magnoliopsida</taxon>
        <taxon>eudicotyledons</taxon>
        <taxon>Gunneridae</taxon>
        <taxon>Pentapetalae</taxon>
        <taxon>asterids</taxon>
        <taxon>lamiids</taxon>
        <taxon>Lamiales</taxon>
        <taxon>Plantaginaceae</taxon>
        <taxon>Cheloneae</taxon>
        <taxon>Penstemon</taxon>
    </lineage>
</organism>
<proteinExistence type="predicted"/>
<accession>A0ABD3U5C0</accession>
<evidence type="ECO:0000313" key="2">
    <source>
        <dbReference type="EMBL" id="KAL3844607.1"/>
    </source>
</evidence>
<dbReference type="PANTHER" id="PTHR31267:SF2">
    <property type="entry name" value="EXPRESSED PROTEIN"/>
    <property type="match status" value="1"/>
</dbReference>
<sequence>MLQSEIIFKQLQELRQSQQLQELASGGQFNGTPIHDSSEMFMFGNLQMMQHGGSGVVQGSPNGLVLSQSHHQGVGPVCPSQQQYGISLNQYSHLQGPSNNSPLRMSAMQPPAFGSSFMNQECNFSSDQISMLPNQNFQEKNLFGKVHVHSNRGNLSGGYYSQQETIVQRDAPAASLDPLEQKFLYNTDDNNWDSSFSKMGTGVSESTVEHISYIDASPSGRWSALMQSAAAETSSSDTGIQEEWSGLSFQNPEPSIDNQPSNFIDNEKPQNQWVDRNLRNVSSPSSTPGMQMNLKVSTPNESPQIESSYNTPVSQGFGFKFGPADLQSPQSYSFFPSLSMGSSSAASLSSHNVNDYIKIQGHFPSVPSHMANKFPAYSAAASLDNSQTKTTYSIGPEFQLLENTPITKHSPSAVVSQHVGFPVGLPNPWADLTSHQNGTSPKTNRFSSNFFRSLGSASSSLDTSSGAPNEQHNRMFLKNENIVHEFGTFSGKSEHEGSTELNNSTFLSRSTRKHEAEHHSEADAASKLGAFSPGNSKGWNFSQEALGDQSGQASSMALLQNFQPMGTFGQNNIQNDSICSNEVSNVKHQSQFSSQMAPSWFKHYETLNNGQMSQMYNPKDTINAAHSLSGMPTGNLQESSLNIQVNPANACQGSSVLPSITSATSLVCKHRVSPSVLASDVKYKDSVPSIPMKRKMVAWHKEVNYKPSRLQTISTDELEWAQASKRRQEEVNSEAVIAEDVLFPVARAKRRLTFTTQFMQRTFKPPPTVILCTYGASNCGYVAYSAARLALGDACSLTSQLPPDTNDVLPDELKSSNKTKAFDFSKVVDILVSRVKKLEGDLSRVDKSLSFVDIKVLNQELEKFSIINRFARFHIKAHPSTVDPASSPGTSSVLKTNAQRYVIALPMPMTVPEGIDCLSL</sequence>
<dbReference type="AlphaFoldDB" id="A0ABD3U5C0"/>
<feature type="region of interest" description="Disordered" evidence="1">
    <location>
        <begin position="490"/>
        <end position="529"/>
    </location>
</feature>
<dbReference type="PANTHER" id="PTHR31267">
    <property type="entry name" value="DENTIN SIALOPHOSPHOPROTEIN-LIKE PROTEIN"/>
    <property type="match status" value="1"/>
</dbReference>